<name>A0A7Z2JIF2_9BURK</name>
<feature type="chain" id="PRO_5031090503" evidence="2">
    <location>
        <begin position="25"/>
        <end position="100"/>
    </location>
</feature>
<dbReference type="AlphaFoldDB" id="A0A7Z2JIF2"/>
<dbReference type="RefSeq" id="WP_158956295.1">
    <property type="nucleotide sequence ID" value="NZ_CP046915.1"/>
</dbReference>
<evidence type="ECO:0000313" key="3">
    <source>
        <dbReference type="EMBL" id="QGZ65646.1"/>
    </source>
</evidence>
<keyword evidence="2" id="KW-0732">Signal</keyword>
<evidence type="ECO:0000256" key="1">
    <source>
        <dbReference type="SAM" id="MobiDB-lite"/>
    </source>
</evidence>
<organism evidence="3 4">
    <name type="scientific">Paraburkholderia acidisoli</name>
    <dbReference type="NCBI Taxonomy" id="2571748"/>
    <lineage>
        <taxon>Bacteria</taxon>
        <taxon>Pseudomonadati</taxon>
        <taxon>Pseudomonadota</taxon>
        <taxon>Betaproteobacteria</taxon>
        <taxon>Burkholderiales</taxon>
        <taxon>Burkholderiaceae</taxon>
        <taxon>Paraburkholderia</taxon>
    </lineage>
</organism>
<feature type="signal peptide" evidence="2">
    <location>
        <begin position="1"/>
        <end position="24"/>
    </location>
</feature>
<sequence>MKRIKPLFHALACAATLASPAVFAAPPDAGYDTSIQLSGGKTLRCGVNEAPPPGHAAVLTRREQNEADVLATQRLRLLTGPASPWPSAETAPSVACVDAS</sequence>
<proteinExistence type="predicted"/>
<feature type="region of interest" description="Disordered" evidence="1">
    <location>
        <begin position="81"/>
        <end position="100"/>
    </location>
</feature>
<dbReference type="Proteomes" id="UP000433577">
    <property type="component" value="Chromosome 3"/>
</dbReference>
<dbReference type="OrthoDB" id="8927004at2"/>
<dbReference type="EMBL" id="CP046915">
    <property type="protein sequence ID" value="QGZ65646.1"/>
    <property type="molecule type" value="Genomic_DNA"/>
</dbReference>
<gene>
    <name evidence="3" type="ORF">FAZ98_28315</name>
</gene>
<dbReference type="KEGG" id="pacs:FAZ98_28315"/>
<reference evidence="3 4" key="1">
    <citation type="submission" date="2019-12" db="EMBL/GenBank/DDBJ databases">
        <title>Paraburkholderia acidiphila 7Q-K02 sp. nov and Paraburkholderia acidisoli DHF22 sp. nov., two strains isolated from forest soil.</title>
        <authorList>
            <person name="Gao Z."/>
            <person name="Qiu L."/>
        </authorList>
    </citation>
    <scope>NUCLEOTIDE SEQUENCE [LARGE SCALE GENOMIC DNA]</scope>
    <source>
        <strain evidence="3 4">DHF22</strain>
    </source>
</reference>
<protein>
    <submittedName>
        <fullName evidence="3">Uncharacterized protein</fullName>
    </submittedName>
</protein>
<accession>A0A7Z2JIF2</accession>
<evidence type="ECO:0000313" key="4">
    <source>
        <dbReference type="Proteomes" id="UP000433577"/>
    </source>
</evidence>
<keyword evidence="4" id="KW-1185">Reference proteome</keyword>
<evidence type="ECO:0000256" key="2">
    <source>
        <dbReference type="SAM" id="SignalP"/>
    </source>
</evidence>